<evidence type="ECO:0000256" key="4">
    <source>
        <dbReference type="ARBA" id="ARBA00022679"/>
    </source>
</evidence>
<keyword evidence="7" id="KW-1133">Transmembrane helix</keyword>
<keyword evidence="7" id="KW-0812">Transmembrane</keyword>
<evidence type="ECO:0000259" key="8">
    <source>
        <dbReference type="PROSITE" id="PS50885"/>
    </source>
</evidence>
<evidence type="ECO:0000256" key="7">
    <source>
        <dbReference type="SAM" id="Phobius"/>
    </source>
</evidence>
<comment type="subcellular location">
    <subcellularLocation>
        <location evidence="1">Cell membrane</location>
        <topology evidence="1">Multi-pass membrane protein</topology>
    </subcellularLocation>
</comment>
<dbReference type="GO" id="GO:0000155">
    <property type="term" value="F:phosphorelay sensor kinase activity"/>
    <property type="evidence" value="ECO:0007669"/>
    <property type="project" value="InterPro"/>
</dbReference>
<evidence type="ECO:0000256" key="5">
    <source>
        <dbReference type="ARBA" id="ARBA00022777"/>
    </source>
</evidence>
<dbReference type="RefSeq" id="WP_163940976.1">
    <property type="nucleotide sequence ID" value="NZ_JAAIKC010000001.1"/>
</dbReference>
<dbReference type="PANTHER" id="PTHR34220:SF7">
    <property type="entry name" value="SENSOR HISTIDINE KINASE YPDA"/>
    <property type="match status" value="1"/>
</dbReference>
<dbReference type="PROSITE" id="PS50885">
    <property type="entry name" value="HAMP"/>
    <property type="match status" value="1"/>
</dbReference>
<comment type="caution">
    <text evidence="9">The sequence shown here is derived from an EMBL/GenBank/DDBJ whole genome shotgun (WGS) entry which is preliminary data.</text>
</comment>
<keyword evidence="5 9" id="KW-0418">Kinase</keyword>
<keyword evidence="4" id="KW-0808">Transferase</keyword>
<keyword evidence="6 7" id="KW-0472">Membrane</keyword>
<dbReference type="AlphaFoldDB" id="A0A6G3ZSJ2"/>
<dbReference type="InterPro" id="IPR050640">
    <property type="entry name" value="Bact_2-comp_sensor_kinase"/>
</dbReference>
<dbReference type="Pfam" id="PF06580">
    <property type="entry name" value="His_kinase"/>
    <property type="match status" value="1"/>
</dbReference>
<evidence type="ECO:0000256" key="1">
    <source>
        <dbReference type="ARBA" id="ARBA00004651"/>
    </source>
</evidence>
<dbReference type="InterPro" id="IPR003594">
    <property type="entry name" value="HATPase_dom"/>
</dbReference>
<dbReference type="InterPro" id="IPR003660">
    <property type="entry name" value="HAMP_dom"/>
</dbReference>
<keyword evidence="3" id="KW-0597">Phosphoprotein</keyword>
<evidence type="ECO:0000256" key="6">
    <source>
        <dbReference type="ARBA" id="ARBA00023136"/>
    </source>
</evidence>
<organism evidence="9">
    <name type="scientific">Paenibacillus sp. SYP-B3998</name>
    <dbReference type="NCBI Taxonomy" id="2678564"/>
    <lineage>
        <taxon>Bacteria</taxon>
        <taxon>Bacillati</taxon>
        <taxon>Bacillota</taxon>
        <taxon>Bacilli</taxon>
        <taxon>Bacillales</taxon>
        <taxon>Paenibacillaceae</taxon>
        <taxon>Paenibacillus</taxon>
    </lineage>
</organism>
<proteinExistence type="predicted"/>
<dbReference type="Gene3D" id="3.30.565.10">
    <property type="entry name" value="Histidine kinase-like ATPase, C-terminal domain"/>
    <property type="match status" value="1"/>
</dbReference>
<dbReference type="PANTHER" id="PTHR34220">
    <property type="entry name" value="SENSOR HISTIDINE KINASE YPDA"/>
    <property type="match status" value="1"/>
</dbReference>
<dbReference type="InterPro" id="IPR036890">
    <property type="entry name" value="HATPase_C_sf"/>
</dbReference>
<dbReference type="GO" id="GO:0005886">
    <property type="term" value="C:plasma membrane"/>
    <property type="evidence" value="ECO:0007669"/>
    <property type="project" value="UniProtKB-SubCell"/>
</dbReference>
<sequence>MTKNPFKKFGIDWLLFGGFALLIFILVSIMTWFNSSFTTKESVQSVSFYQQKLLNRMGDELSNQIKFIEQTASTTSFNNDLQQFLFSQQTDVLRFQDMKGTFSNIVYTSSFIKSISIFIEDPKLTTDMYSPVQILDLHNLKKEPWYSLIENTSQAWIPEHSVQSYLKNKTPMISFTKKIVSDSGQDYGVIMLNASAANIQKTMTSESEDVSRLLIDHEGRLITSIGSRSESFYKNNYKQFAEQLNRQSGYQRIQLRDDKDQLMVWSNLDNSGWSIIELTPWEQVTESSVKSAQISLYIGCIALAFALAIALLLSRGFTKPLRLLVKRMNQFSLEKPSAQLPSDYKNEFGSLFQGYTNLQDRIGELYLSLEQQYRLRQEVEVKALQAMINPHFLYNTLDQINWMAIQADQSDISKAISLLGRMFRIGLSNGEGLIRISEEVLYTECYLSIQQIRWGDNLQVAFEVEPQCVDYYIPKLTLQPFIENAIVHGFNGRRKGHIRIMLHQDEHGIQVQIVDDGRGLQDGWDQLAGRTTGGYGIKNVKERITALYGASYGIQMSSRPEGGTQVEIHLPVVER</sequence>
<dbReference type="Gene3D" id="6.10.340.10">
    <property type="match status" value="1"/>
</dbReference>
<reference evidence="9" key="1">
    <citation type="submission" date="2020-02" db="EMBL/GenBank/DDBJ databases">
        <authorList>
            <person name="Shen X.-R."/>
            <person name="Zhang Y.-X."/>
        </authorList>
    </citation>
    <scope>NUCLEOTIDE SEQUENCE</scope>
    <source>
        <strain evidence="9">SYP-B3998</strain>
    </source>
</reference>
<feature type="domain" description="HAMP" evidence="8">
    <location>
        <begin position="315"/>
        <end position="367"/>
    </location>
</feature>
<dbReference type="Pfam" id="PF02518">
    <property type="entry name" value="HATPase_c"/>
    <property type="match status" value="1"/>
</dbReference>
<evidence type="ECO:0000256" key="2">
    <source>
        <dbReference type="ARBA" id="ARBA00022475"/>
    </source>
</evidence>
<dbReference type="InterPro" id="IPR010559">
    <property type="entry name" value="Sig_transdc_His_kin_internal"/>
</dbReference>
<feature type="transmembrane region" description="Helical" evidence="7">
    <location>
        <begin position="12"/>
        <end position="33"/>
    </location>
</feature>
<dbReference type="EMBL" id="JAAIKC010000001">
    <property type="protein sequence ID" value="NEW05008.1"/>
    <property type="molecule type" value="Genomic_DNA"/>
</dbReference>
<feature type="transmembrane region" description="Helical" evidence="7">
    <location>
        <begin position="294"/>
        <end position="313"/>
    </location>
</feature>
<dbReference type="SUPFAM" id="SSF55874">
    <property type="entry name" value="ATPase domain of HSP90 chaperone/DNA topoisomerase II/histidine kinase"/>
    <property type="match status" value="1"/>
</dbReference>
<name>A0A6G3ZSJ2_9BACL</name>
<accession>A0A6G3ZSJ2</accession>
<evidence type="ECO:0000313" key="9">
    <source>
        <dbReference type="EMBL" id="NEW05008.1"/>
    </source>
</evidence>
<evidence type="ECO:0000256" key="3">
    <source>
        <dbReference type="ARBA" id="ARBA00022553"/>
    </source>
</evidence>
<gene>
    <name evidence="9" type="ORF">GK047_03110</name>
</gene>
<keyword evidence="2" id="KW-1003">Cell membrane</keyword>
<protein>
    <submittedName>
        <fullName evidence="9">Sensor histidine kinase</fullName>
    </submittedName>
</protein>